<feature type="domain" description="PAS" evidence="10">
    <location>
        <begin position="52"/>
        <end position="125"/>
    </location>
</feature>
<keyword evidence="6 11" id="KW-0418">Kinase</keyword>
<proteinExistence type="predicted"/>
<dbReference type="SMART" id="SM00388">
    <property type="entry name" value="HisKA"/>
    <property type="match status" value="1"/>
</dbReference>
<evidence type="ECO:0000256" key="6">
    <source>
        <dbReference type="ARBA" id="ARBA00022777"/>
    </source>
</evidence>
<dbReference type="SMART" id="SM00387">
    <property type="entry name" value="HATPase_c"/>
    <property type="match status" value="1"/>
</dbReference>
<dbReference type="SUPFAM" id="SSF52172">
    <property type="entry name" value="CheY-like"/>
    <property type="match status" value="1"/>
</dbReference>
<dbReference type="InterPro" id="IPR004358">
    <property type="entry name" value="Sig_transdc_His_kin-like_C"/>
</dbReference>
<comment type="subcellular location">
    <subcellularLocation>
        <location evidence="2">Cell inner membrane</location>
        <topology evidence="2">Multi-pass membrane protein</topology>
    </subcellularLocation>
</comment>
<dbReference type="GO" id="GO:0009927">
    <property type="term" value="F:histidine phosphotransfer kinase activity"/>
    <property type="evidence" value="ECO:0007669"/>
    <property type="project" value="TreeGrafter"/>
</dbReference>
<evidence type="ECO:0000259" key="9">
    <source>
        <dbReference type="PROSITE" id="PS50110"/>
    </source>
</evidence>
<dbReference type="Gene3D" id="1.10.287.130">
    <property type="match status" value="1"/>
</dbReference>
<dbReference type="SUPFAM" id="SSF47384">
    <property type="entry name" value="Homodimeric domain of signal transducing histidine kinase"/>
    <property type="match status" value="1"/>
</dbReference>
<evidence type="ECO:0000259" key="8">
    <source>
        <dbReference type="PROSITE" id="PS50109"/>
    </source>
</evidence>
<keyword evidence="5" id="KW-0808">Transferase</keyword>
<dbReference type="InterPro" id="IPR013767">
    <property type="entry name" value="PAS_fold"/>
</dbReference>
<dbReference type="InterPro" id="IPR000014">
    <property type="entry name" value="PAS"/>
</dbReference>
<dbReference type="SUPFAM" id="SSF55785">
    <property type="entry name" value="PYP-like sensor domain (PAS domain)"/>
    <property type="match status" value="2"/>
</dbReference>
<dbReference type="InterPro" id="IPR003661">
    <property type="entry name" value="HisK_dim/P_dom"/>
</dbReference>
<dbReference type="Pfam" id="PF00512">
    <property type="entry name" value="HisKA"/>
    <property type="match status" value="1"/>
</dbReference>
<dbReference type="SMART" id="SM00086">
    <property type="entry name" value="PAC"/>
    <property type="match status" value="1"/>
</dbReference>
<evidence type="ECO:0000256" key="5">
    <source>
        <dbReference type="ARBA" id="ARBA00022679"/>
    </source>
</evidence>
<dbReference type="Gene3D" id="3.30.450.20">
    <property type="entry name" value="PAS domain"/>
    <property type="match status" value="2"/>
</dbReference>
<gene>
    <name evidence="11" type="ORF">CBM2586_B10369</name>
</gene>
<dbReference type="GO" id="GO:0006355">
    <property type="term" value="P:regulation of DNA-templated transcription"/>
    <property type="evidence" value="ECO:0007669"/>
    <property type="project" value="InterPro"/>
</dbReference>
<feature type="domain" description="Response regulatory" evidence="9">
    <location>
        <begin position="566"/>
        <end position="682"/>
    </location>
</feature>
<dbReference type="InterPro" id="IPR036097">
    <property type="entry name" value="HisK_dim/P_sf"/>
</dbReference>
<dbReference type="AlphaFoldDB" id="A0A375C9U2"/>
<dbReference type="CDD" id="cd00130">
    <property type="entry name" value="PAS"/>
    <property type="match status" value="2"/>
</dbReference>
<dbReference type="InterPro" id="IPR005467">
    <property type="entry name" value="His_kinase_dom"/>
</dbReference>
<accession>A0A375C9U2</accession>
<dbReference type="InterPro" id="IPR001610">
    <property type="entry name" value="PAC"/>
</dbReference>
<dbReference type="InterPro" id="IPR003594">
    <property type="entry name" value="HATPase_dom"/>
</dbReference>
<dbReference type="Pfam" id="PF00989">
    <property type="entry name" value="PAS"/>
    <property type="match status" value="2"/>
</dbReference>
<evidence type="ECO:0000256" key="4">
    <source>
        <dbReference type="ARBA" id="ARBA00022553"/>
    </source>
</evidence>
<dbReference type="InterPro" id="IPR001789">
    <property type="entry name" value="Sig_transdc_resp-reg_receiver"/>
</dbReference>
<dbReference type="GO" id="GO:0005886">
    <property type="term" value="C:plasma membrane"/>
    <property type="evidence" value="ECO:0007669"/>
    <property type="project" value="UniProtKB-SubCell"/>
</dbReference>
<reference evidence="11" key="1">
    <citation type="submission" date="2018-01" db="EMBL/GenBank/DDBJ databases">
        <authorList>
            <person name="Clerissi C."/>
        </authorList>
    </citation>
    <scope>NUCLEOTIDE SEQUENCE</scope>
    <source>
        <strain evidence="11">Cupriavidus taiwanensis LMG 19430</strain>
    </source>
</reference>
<name>A0A375C9U2_9BURK</name>
<evidence type="ECO:0000256" key="1">
    <source>
        <dbReference type="ARBA" id="ARBA00000085"/>
    </source>
</evidence>
<dbReference type="EMBL" id="OFSN01000015">
    <property type="protein sequence ID" value="SOY65774.1"/>
    <property type="molecule type" value="Genomic_DNA"/>
</dbReference>
<dbReference type="PROSITE" id="PS50109">
    <property type="entry name" value="HIS_KIN"/>
    <property type="match status" value="1"/>
</dbReference>
<sequence length="693" mass="73729">MGRWRHAAPARPPSIQPQPKVFMSGLQAATKVRSISVEASGGVPPESDAAQLAQRYRRLLDAVQDCAVFELDAHGVIVAWPEPARRLFGYSAAEIAGSHLSRLHRPEDVAAGLPQQWLDAAAQAGQARDEGWRVRRDGSLLRASCELRRIDAADLPAAAPGAARTSADGASGAGFIVSCRDTTVQQAAADHAHLAADKLRLLAENLPCTAVCELSLDGTIRSWNAGARALAGHTAEEAAGQPLAWLYTRQEAAAGRPQAALEAARACGQWTGEERLARKDGSVVRCATRMVLVRDAAGCPESLLWTARDLSDALRLEMLDAGNRRLQSFLAILAHELRNPLAPVRNAVEVIVLTPDTGPRVRRCAEIIDRQLRQVERLVNDLLDVGRVTAGKLKMELTPTSYNDVVTTSLEAIRPTLEASGQQLVVALPEVSPFVRADAARLGQVLLNLLSNAAKYTPRGGTVSVHVSVEAERVITAVSDTGRGLEPAALDRIFNLFAQESDAGSRSGLGIGLALAKAILEAHGGAIQADSAGAGKGSTFTVILPRANTRPAEPASLPRGKAPRRRVLVVDDNADSADSMAELLTLLGHEAQAVHSGQQAVGVAAAFRPDCVLLDLQMPDMSGYEVLEALRKDLRGRAVQFLALSGRGTAEDQRRSRQAGFDAHLTKPLSIETLSRALAEPVPASPAAPHKER</sequence>
<dbReference type="SMART" id="SM00091">
    <property type="entry name" value="PAS"/>
    <property type="match status" value="2"/>
</dbReference>
<evidence type="ECO:0000313" key="11">
    <source>
        <dbReference type="EMBL" id="SOY65774.1"/>
    </source>
</evidence>
<comment type="caution">
    <text evidence="11">The sequence shown here is derived from an EMBL/GenBank/DDBJ whole genome shotgun (WGS) entry which is preliminary data.</text>
</comment>
<dbReference type="Gene3D" id="3.30.565.10">
    <property type="entry name" value="Histidine kinase-like ATPase, C-terminal domain"/>
    <property type="match status" value="1"/>
</dbReference>
<feature type="modified residue" description="4-aspartylphosphate" evidence="7">
    <location>
        <position position="615"/>
    </location>
</feature>
<dbReference type="CDD" id="cd17580">
    <property type="entry name" value="REC_2_DhkD-like"/>
    <property type="match status" value="1"/>
</dbReference>
<evidence type="ECO:0000256" key="3">
    <source>
        <dbReference type="ARBA" id="ARBA00012438"/>
    </source>
</evidence>
<feature type="domain" description="Histidine kinase" evidence="8">
    <location>
        <begin position="332"/>
        <end position="548"/>
    </location>
</feature>
<organism evidence="11">
    <name type="scientific">Cupriavidus taiwanensis</name>
    <dbReference type="NCBI Taxonomy" id="164546"/>
    <lineage>
        <taxon>Bacteria</taxon>
        <taxon>Pseudomonadati</taxon>
        <taxon>Pseudomonadota</taxon>
        <taxon>Betaproteobacteria</taxon>
        <taxon>Burkholderiales</taxon>
        <taxon>Burkholderiaceae</taxon>
        <taxon>Cupriavidus</taxon>
    </lineage>
</organism>
<protein>
    <recommendedName>
        <fullName evidence="3">histidine kinase</fullName>
        <ecNumber evidence="3">2.7.13.3</ecNumber>
    </recommendedName>
</protein>
<dbReference type="InterPro" id="IPR035965">
    <property type="entry name" value="PAS-like_dom_sf"/>
</dbReference>
<dbReference type="PANTHER" id="PTHR43047:SF72">
    <property type="entry name" value="OSMOSENSING HISTIDINE PROTEIN KINASE SLN1"/>
    <property type="match status" value="1"/>
</dbReference>
<dbReference type="InterPro" id="IPR036890">
    <property type="entry name" value="HATPase_C_sf"/>
</dbReference>
<dbReference type="FunFam" id="3.30.565.10:FF:000006">
    <property type="entry name" value="Sensor histidine kinase WalK"/>
    <property type="match status" value="1"/>
</dbReference>
<dbReference type="Proteomes" id="UP000257016">
    <property type="component" value="Unassembled WGS sequence"/>
</dbReference>
<dbReference type="EC" id="2.7.13.3" evidence="3"/>
<dbReference type="Gene3D" id="3.40.50.2300">
    <property type="match status" value="1"/>
</dbReference>
<dbReference type="Pfam" id="PF00072">
    <property type="entry name" value="Response_reg"/>
    <property type="match status" value="1"/>
</dbReference>
<dbReference type="PROSITE" id="PS50112">
    <property type="entry name" value="PAS"/>
    <property type="match status" value="1"/>
</dbReference>
<dbReference type="InterPro" id="IPR011006">
    <property type="entry name" value="CheY-like_superfamily"/>
</dbReference>
<comment type="catalytic activity">
    <reaction evidence="1">
        <text>ATP + protein L-histidine = ADP + protein N-phospho-L-histidine.</text>
        <dbReference type="EC" id="2.7.13.3"/>
    </reaction>
</comment>
<dbReference type="SMART" id="SM00448">
    <property type="entry name" value="REC"/>
    <property type="match status" value="1"/>
</dbReference>
<evidence type="ECO:0000256" key="2">
    <source>
        <dbReference type="ARBA" id="ARBA00004429"/>
    </source>
</evidence>
<dbReference type="PROSITE" id="PS50110">
    <property type="entry name" value="RESPONSE_REGULATORY"/>
    <property type="match status" value="1"/>
</dbReference>
<keyword evidence="4 7" id="KW-0597">Phosphoprotein</keyword>
<dbReference type="GO" id="GO:0000155">
    <property type="term" value="F:phosphorelay sensor kinase activity"/>
    <property type="evidence" value="ECO:0007669"/>
    <property type="project" value="InterPro"/>
</dbReference>
<dbReference type="SUPFAM" id="SSF55874">
    <property type="entry name" value="ATPase domain of HSP90 chaperone/DNA topoisomerase II/histidine kinase"/>
    <property type="match status" value="1"/>
</dbReference>
<dbReference type="PANTHER" id="PTHR43047">
    <property type="entry name" value="TWO-COMPONENT HISTIDINE PROTEIN KINASE"/>
    <property type="match status" value="1"/>
</dbReference>
<dbReference type="PRINTS" id="PR00344">
    <property type="entry name" value="BCTRLSENSOR"/>
</dbReference>
<dbReference type="NCBIfam" id="TIGR00229">
    <property type="entry name" value="sensory_box"/>
    <property type="match status" value="2"/>
</dbReference>
<evidence type="ECO:0000256" key="7">
    <source>
        <dbReference type="PROSITE-ProRule" id="PRU00169"/>
    </source>
</evidence>
<evidence type="ECO:0000259" key="10">
    <source>
        <dbReference type="PROSITE" id="PS50112"/>
    </source>
</evidence>
<dbReference type="CDD" id="cd00082">
    <property type="entry name" value="HisKA"/>
    <property type="match status" value="1"/>
</dbReference>
<dbReference type="Pfam" id="PF02518">
    <property type="entry name" value="HATPase_c"/>
    <property type="match status" value="1"/>
</dbReference>